<sequence>MITRDQVLQWVSEASSTLTKAQEVCQVAQNYLQETEYELHNRLATAIDTSHDMVSALQEQSKVMEQIMKVVNLQKIDDDGTESKIANLQQQLARLKRNVSVLESTDVPKYLLRKNPAKVSGDKEDGNKTLKDFISLTSIELLEDNAQTYVKNNSAIRKWRTEVITDIIGRANLYKKQASRLAMQYEDEATGIIVETSVGIRTEGSAFASRSLAETIDKENKSLETELVALLESLTNHYDQCNRALGLPWSNEEALAVHHEGLQVLEGDARDLPGVYKEVCTVQEIIENNRNRATKYLSSKLPPFEKIVNGSRNLLDTIRDFKCKIVPQSFATIAKTNEILQNYVLNGESIFSGDPLESYILAINELCDHYERFSHIYAENYLAELRYRVNDYPQNFIAKISDFLNGELDEYRRKETQRRAQWVKQYGEYIPNEFILPDEVPSVVQVITNIDDIESADIVDSHKASEVTIDGNRGSSNSG</sequence>
<evidence type="ECO:0000256" key="7">
    <source>
        <dbReference type="SAM" id="Coils"/>
    </source>
</evidence>
<evidence type="ECO:0000313" key="10">
    <source>
        <dbReference type="Proteomes" id="UP000001997"/>
    </source>
</evidence>
<keyword evidence="10" id="KW-1185">Reference proteome</keyword>
<dbReference type="FunCoup" id="A5DN99">
    <property type="interactions" value="150"/>
</dbReference>
<evidence type="ECO:0000256" key="2">
    <source>
        <dbReference type="ARBA" id="ARBA00013806"/>
    </source>
</evidence>
<dbReference type="InParanoid" id="A5DN99"/>
<dbReference type="GO" id="GO:0060090">
    <property type="term" value="F:molecular adaptor activity"/>
    <property type="evidence" value="ECO:0007669"/>
    <property type="project" value="TreeGrafter"/>
</dbReference>
<dbReference type="RefSeq" id="XP_001482795.2">
    <property type="nucleotide sequence ID" value="XM_001482745.1"/>
</dbReference>
<feature type="coiled-coil region" evidence="7">
    <location>
        <begin position="78"/>
        <end position="105"/>
    </location>
</feature>
<dbReference type="KEGG" id="pgu:PGUG_04750"/>
<comment type="function">
    <text evidence="6">Autophagy-specific protein that functions in response to autophagy-inducing signals as a scaffold to recruit other ATG proteins to organize preautophagosomal structure (PAS) formation. Modulates the timing and magnitude of the autophagy response, such as the size of the sequestering vesicles. Plays particularly a role in pexophagy and nucleophagy.</text>
</comment>
<reference evidence="9 10" key="1">
    <citation type="journal article" date="2009" name="Nature">
        <title>Evolution of pathogenicity and sexual reproduction in eight Candida genomes.</title>
        <authorList>
            <person name="Butler G."/>
            <person name="Rasmussen M.D."/>
            <person name="Lin M.F."/>
            <person name="Santos M.A."/>
            <person name="Sakthikumar S."/>
            <person name="Munro C.A."/>
            <person name="Rheinbay E."/>
            <person name="Grabherr M."/>
            <person name="Forche A."/>
            <person name="Reedy J.L."/>
            <person name="Agrafioti I."/>
            <person name="Arnaud M.B."/>
            <person name="Bates S."/>
            <person name="Brown A.J."/>
            <person name="Brunke S."/>
            <person name="Costanzo M.C."/>
            <person name="Fitzpatrick D.A."/>
            <person name="de Groot P.W."/>
            <person name="Harris D."/>
            <person name="Hoyer L.L."/>
            <person name="Hube B."/>
            <person name="Klis F.M."/>
            <person name="Kodira C."/>
            <person name="Lennard N."/>
            <person name="Logue M.E."/>
            <person name="Martin R."/>
            <person name="Neiman A.M."/>
            <person name="Nikolaou E."/>
            <person name="Quail M.A."/>
            <person name="Quinn J."/>
            <person name="Santos M.C."/>
            <person name="Schmitzberger F.F."/>
            <person name="Sherlock G."/>
            <person name="Shah P."/>
            <person name="Silverstein K.A."/>
            <person name="Skrzypek M.S."/>
            <person name="Soll D."/>
            <person name="Staggs R."/>
            <person name="Stansfield I."/>
            <person name="Stumpf M.P."/>
            <person name="Sudbery P.E."/>
            <person name="Srikantha T."/>
            <person name="Zeng Q."/>
            <person name="Berman J."/>
            <person name="Berriman M."/>
            <person name="Heitman J."/>
            <person name="Gow N.A."/>
            <person name="Lorenz M.C."/>
            <person name="Birren B.W."/>
            <person name="Kellis M."/>
            <person name="Cuomo C.A."/>
        </authorList>
    </citation>
    <scope>NUCLEOTIDE SEQUENCE [LARGE SCALE GENOMIC DNA]</scope>
    <source>
        <strain evidence="10">ATCC 6260 / CBS 566 / DSM 6381 / JCM 1539 / NBRC 10279 / NRRL Y-324</strain>
    </source>
</reference>
<keyword evidence="7" id="KW-0175">Coiled coil</keyword>
<evidence type="ECO:0000259" key="8">
    <source>
        <dbReference type="Pfam" id="PF04108"/>
    </source>
</evidence>
<dbReference type="OMA" id="TNHFDQC"/>
<dbReference type="PANTHER" id="PTHR28005">
    <property type="entry name" value="AUTOPHAGY-RELATED PROTEIN 17"/>
    <property type="match status" value="1"/>
</dbReference>
<accession>A5DN99</accession>
<name>A5DN99_PICGU</name>
<evidence type="ECO:0000313" key="9">
    <source>
        <dbReference type="EMBL" id="EDK40652.2"/>
    </source>
</evidence>
<evidence type="ECO:0000256" key="5">
    <source>
        <dbReference type="ARBA" id="ARBA00023136"/>
    </source>
</evidence>
<dbReference type="GO" id="GO:0034727">
    <property type="term" value="P:piecemeal microautophagy of the nucleus"/>
    <property type="evidence" value="ECO:0007669"/>
    <property type="project" value="TreeGrafter"/>
</dbReference>
<evidence type="ECO:0000256" key="3">
    <source>
        <dbReference type="ARBA" id="ARBA00022490"/>
    </source>
</evidence>
<keyword evidence="5" id="KW-0472">Membrane</keyword>
<comment type="similarity">
    <text evidence="1 6">Belongs to the ATG17 family.</text>
</comment>
<protein>
    <recommendedName>
        <fullName evidence="2 6">Autophagy-related protein 17</fullName>
    </recommendedName>
</protein>
<organism evidence="9 10">
    <name type="scientific">Meyerozyma guilliermondii (strain ATCC 6260 / CBS 566 / DSM 6381 / JCM 1539 / NBRC 10279 / NRRL Y-324)</name>
    <name type="common">Yeast</name>
    <name type="synonym">Candida guilliermondii</name>
    <dbReference type="NCBI Taxonomy" id="294746"/>
    <lineage>
        <taxon>Eukaryota</taxon>
        <taxon>Fungi</taxon>
        <taxon>Dikarya</taxon>
        <taxon>Ascomycota</taxon>
        <taxon>Saccharomycotina</taxon>
        <taxon>Pichiomycetes</taxon>
        <taxon>Debaryomycetaceae</taxon>
        <taxon>Meyerozyma</taxon>
    </lineage>
</organism>
<gene>
    <name evidence="9" type="ORF">PGUG_04750</name>
</gene>
<dbReference type="GeneID" id="5124902"/>
<dbReference type="GO" id="GO:0030295">
    <property type="term" value="F:protein kinase activator activity"/>
    <property type="evidence" value="ECO:0007669"/>
    <property type="project" value="TreeGrafter"/>
</dbReference>
<keyword evidence="4 6" id="KW-0072">Autophagy</keyword>
<dbReference type="Proteomes" id="UP000001997">
    <property type="component" value="Unassembled WGS sequence"/>
</dbReference>
<dbReference type="GO" id="GO:0000045">
    <property type="term" value="P:autophagosome assembly"/>
    <property type="evidence" value="ECO:0007669"/>
    <property type="project" value="TreeGrafter"/>
</dbReference>
<comment type="subcellular location">
    <subcellularLocation>
        <location evidence="6">Cytoplasm</location>
    </subcellularLocation>
    <subcellularLocation>
        <location evidence="6">Preautophagosomal structure membrane</location>
        <topology evidence="6">Peripheral membrane protein</topology>
    </subcellularLocation>
</comment>
<dbReference type="PANTHER" id="PTHR28005:SF1">
    <property type="entry name" value="AUTOPHAGY-RELATED PROTEIN 17"/>
    <property type="match status" value="1"/>
</dbReference>
<dbReference type="InterPro" id="IPR007240">
    <property type="entry name" value="Atg17"/>
</dbReference>
<keyword evidence="3 6" id="KW-0963">Cytoplasm</keyword>
<dbReference type="eggNOG" id="ENOG502RW77">
    <property type="taxonomic scope" value="Eukaryota"/>
</dbReference>
<dbReference type="GO" id="GO:1990316">
    <property type="term" value="C:Atg1/ULK1 kinase complex"/>
    <property type="evidence" value="ECO:0007669"/>
    <property type="project" value="TreeGrafter"/>
</dbReference>
<feature type="domain" description="Autophagy protein ATG17-like" evidence="8">
    <location>
        <begin position="17"/>
        <end position="430"/>
    </location>
</feature>
<dbReference type="VEuPathDB" id="FungiDB:PGUG_04750"/>
<dbReference type="AlphaFoldDB" id="A5DN99"/>
<evidence type="ECO:0000256" key="6">
    <source>
        <dbReference type="RuleBase" id="RU368080"/>
    </source>
</evidence>
<evidence type="ECO:0000256" key="4">
    <source>
        <dbReference type="ARBA" id="ARBA00023006"/>
    </source>
</evidence>
<dbReference type="GO" id="GO:0000422">
    <property type="term" value="P:autophagy of mitochondrion"/>
    <property type="evidence" value="ECO:0007669"/>
    <property type="project" value="TreeGrafter"/>
</dbReference>
<dbReference type="STRING" id="294746.A5DN99"/>
<dbReference type="Pfam" id="PF04108">
    <property type="entry name" value="ATG17_like"/>
    <property type="match status" value="1"/>
</dbReference>
<dbReference type="EMBL" id="CH408160">
    <property type="protein sequence ID" value="EDK40652.2"/>
    <property type="molecule type" value="Genomic_DNA"/>
</dbReference>
<proteinExistence type="inferred from homology"/>
<dbReference type="HOGENOM" id="CLU_565132_0_0_1"/>
<dbReference type="InterPro" id="IPR045326">
    <property type="entry name" value="ATG17-like_dom"/>
</dbReference>
<dbReference type="OrthoDB" id="1937984at2759"/>
<dbReference type="GO" id="GO:0034045">
    <property type="term" value="C:phagophore assembly site membrane"/>
    <property type="evidence" value="ECO:0007669"/>
    <property type="project" value="UniProtKB-SubCell"/>
</dbReference>
<evidence type="ECO:0000256" key="1">
    <source>
        <dbReference type="ARBA" id="ARBA00006259"/>
    </source>
</evidence>